<dbReference type="PANTHER" id="PTHR14700">
    <property type="entry name" value="PENTATRICOPEPTIDE REPEAT-CONTAINING PROTEIN 2, MITOCHONDRIAL"/>
    <property type="match status" value="1"/>
</dbReference>
<dbReference type="GO" id="GO:0050684">
    <property type="term" value="P:regulation of mRNA processing"/>
    <property type="evidence" value="ECO:0007669"/>
    <property type="project" value="InterPro"/>
</dbReference>
<dbReference type="GO" id="GO:0005739">
    <property type="term" value="C:mitochondrion"/>
    <property type="evidence" value="ECO:0007669"/>
    <property type="project" value="InterPro"/>
</dbReference>
<keyword evidence="2" id="KW-1185">Reference proteome</keyword>
<accession>A0AAW0WMK0</accession>
<dbReference type="GO" id="GO:0007005">
    <property type="term" value="P:mitochondrion organization"/>
    <property type="evidence" value="ECO:0007669"/>
    <property type="project" value="TreeGrafter"/>
</dbReference>
<reference evidence="1 2" key="1">
    <citation type="journal article" date="2024" name="BMC Genomics">
        <title>Genome assembly of redclaw crayfish (Cherax quadricarinatus) provides insights into its immune adaptation and hypoxia tolerance.</title>
        <authorList>
            <person name="Liu Z."/>
            <person name="Zheng J."/>
            <person name="Li H."/>
            <person name="Fang K."/>
            <person name="Wang S."/>
            <person name="He J."/>
            <person name="Zhou D."/>
            <person name="Weng S."/>
            <person name="Chi M."/>
            <person name="Gu Z."/>
            <person name="He J."/>
            <person name="Li F."/>
            <person name="Wang M."/>
        </authorList>
    </citation>
    <scope>NUCLEOTIDE SEQUENCE [LARGE SCALE GENOMIC DNA]</scope>
    <source>
        <strain evidence="1">ZL_2023a</strain>
    </source>
</reference>
<evidence type="ECO:0008006" key="3">
    <source>
        <dbReference type="Google" id="ProtNLM"/>
    </source>
</evidence>
<dbReference type="Proteomes" id="UP001445076">
    <property type="component" value="Unassembled WGS sequence"/>
</dbReference>
<comment type="caution">
    <text evidence="1">The sequence shown here is derived from an EMBL/GenBank/DDBJ whole genome shotgun (WGS) entry which is preliminary data.</text>
</comment>
<dbReference type="EMBL" id="JARKIK010000056">
    <property type="protein sequence ID" value="KAK8732877.1"/>
    <property type="molecule type" value="Genomic_DNA"/>
</dbReference>
<gene>
    <name evidence="1" type="ORF">OTU49_006970</name>
</gene>
<evidence type="ECO:0000313" key="2">
    <source>
        <dbReference type="Proteomes" id="UP001445076"/>
    </source>
</evidence>
<proteinExistence type="predicted"/>
<protein>
    <recommendedName>
        <fullName evidence="3">Pentatricopeptide repeat-containing protein 2, mitochondrial</fullName>
    </recommendedName>
</protein>
<evidence type="ECO:0000313" key="1">
    <source>
        <dbReference type="EMBL" id="KAK8732877.1"/>
    </source>
</evidence>
<name>A0AAW0WMK0_CHEQU</name>
<dbReference type="GO" id="GO:0003723">
    <property type="term" value="F:RNA binding"/>
    <property type="evidence" value="ECO:0007669"/>
    <property type="project" value="TreeGrafter"/>
</dbReference>
<dbReference type="InterPro" id="IPR034629">
    <property type="entry name" value="PTCD2"/>
</dbReference>
<sequence length="399" mass="45569">MALSAFSHTSHTLFTSVTRLCIPSLATFIWPLGSRHLYAPASMGLENFVSLRQKTEIQFTNKKEKFKEKMDKLMHSNDNVMVFTEDLKSAVFLAEATEKDLSLVLEMAKKFNQQYQGLRFGAYVFGPVVMRMYHYLNQPDAALAALKTKELDGFFDQMISYHIAMDLLYKSEKYEDVLDVFELVQEKRIAGVKYPKNCFTIAVATFYKLNTQDSLMKVLNLFDSAEEYGLFINRRIIMFAAALALKQNQPHIALELLLRADSVTHISICSMKVIALCELDRIEDALPLLRSLIQIDLPATSRSSGDFYIVEEAVLTAETASQKTGKKELIAEFEHIKKSLLENNSISDKTLDMILSEPIETFKMQESRQQEKAMLAASFYGRGKRPVHHSRRQGLFDYE</sequence>
<dbReference type="PANTHER" id="PTHR14700:SF0">
    <property type="entry name" value="PENTATRICOPEPTIDE REPEAT-CONTAINING PROTEIN 2, MITOCHONDRIAL"/>
    <property type="match status" value="1"/>
</dbReference>
<organism evidence="1 2">
    <name type="scientific">Cherax quadricarinatus</name>
    <name type="common">Australian red claw crayfish</name>
    <dbReference type="NCBI Taxonomy" id="27406"/>
    <lineage>
        <taxon>Eukaryota</taxon>
        <taxon>Metazoa</taxon>
        <taxon>Ecdysozoa</taxon>
        <taxon>Arthropoda</taxon>
        <taxon>Crustacea</taxon>
        <taxon>Multicrustacea</taxon>
        <taxon>Malacostraca</taxon>
        <taxon>Eumalacostraca</taxon>
        <taxon>Eucarida</taxon>
        <taxon>Decapoda</taxon>
        <taxon>Pleocyemata</taxon>
        <taxon>Astacidea</taxon>
        <taxon>Parastacoidea</taxon>
        <taxon>Parastacidae</taxon>
        <taxon>Cherax</taxon>
    </lineage>
</organism>
<dbReference type="AlphaFoldDB" id="A0AAW0WMK0"/>